<dbReference type="RefSeq" id="WP_148606167.1">
    <property type="nucleotide sequence ID" value="NZ_BSUV01000001.1"/>
</dbReference>
<dbReference type="EMBL" id="SDGY01000005">
    <property type="protein sequence ID" value="TYC46280.1"/>
    <property type="molecule type" value="Genomic_DNA"/>
</dbReference>
<feature type="coiled-coil region" evidence="1">
    <location>
        <begin position="114"/>
        <end position="141"/>
    </location>
</feature>
<dbReference type="InterPro" id="IPR036388">
    <property type="entry name" value="WH-like_DNA-bd_sf"/>
</dbReference>
<evidence type="ECO:0000313" key="5">
    <source>
        <dbReference type="Proteomes" id="UP000442244"/>
    </source>
</evidence>
<organism evidence="4 5">
    <name type="scientific">Leuconostoc litchii</name>
    <dbReference type="NCBI Taxonomy" id="1981069"/>
    <lineage>
        <taxon>Bacteria</taxon>
        <taxon>Bacillati</taxon>
        <taxon>Bacillota</taxon>
        <taxon>Bacilli</taxon>
        <taxon>Lactobacillales</taxon>
        <taxon>Lactobacillaceae</taxon>
        <taxon>Leuconostoc</taxon>
    </lineage>
</organism>
<accession>A0A6P2CPY6</accession>
<proteinExistence type="predicted"/>
<dbReference type="Proteomes" id="UP000442244">
    <property type="component" value="Unassembled WGS sequence"/>
</dbReference>
<dbReference type="InterPro" id="IPR005149">
    <property type="entry name" value="Tscrpt_reg_PadR_N"/>
</dbReference>
<evidence type="ECO:0000256" key="1">
    <source>
        <dbReference type="SAM" id="Coils"/>
    </source>
</evidence>
<dbReference type="Pfam" id="PF03551">
    <property type="entry name" value="PadR"/>
    <property type="match status" value="1"/>
</dbReference>
<evidence type="ECO:0000313" key="4">
    <source>
        <dbReference type="EMBL" id="TYC46280.1"/>
    </source>
</evidence>
<dbReference type="OrthoDB" id="9783723at2"/>
<dbReference type="Gene3D" id="1.10.10.10">
    <property type="entry name" value="Winged helix-like DNA-binding domain superfamily/Winged helix DNA-binding domain"/>
    <property type="match status" value="1"/>
</dbReference>
<evidence type="ECO:0000259" key="2">
    <source>
        <dbReference type="Pfam" id="PF03551"/>
    </source>
</evidence>
<evidence type="ECO:0000259" key="3">
    <source>
        <dbReference type="Pfam" id="PF10400"/>
    </source>
</evidence>
<dbReference type="PANTHER" id="PTHR43252">
    <property type="entry name" value="TRANSCRIPTIONAL REGULATOR YQJI"/>
    <property type="match status" value="1"/>
</dbReference>
<sequence length="174" mass="20315">MTMKGKEIVLGILQNGPRTGYEINEVIQNRLNHFFDGTFGMIYPTLKKLEKDGLVIKKQITQTDKPNKNVYSITEEGQRVFSEELMKPTTPEVLKSDFLMRLYFSNQLDSAKIKQFLKEEISRKQSQLDDLESQLESWQNNGMTDMQKVTFDYGVIYYSSTLKFLKELLYQSDI</sequence>
<dbReference type="Gene3D" id="6.10.140.1570">
    <property type="match status" value="1"/>
</dbReference>
<dbReference type="PANTHER" id="PTHR43252:SF6">
    <property type="entry name" value="NEGATIVE TRANSCRIPTION REGULATOR PADR"/>
    <property type="match status" value="1"/>
</dbReference>
<name>A0A6P2CPY6_9LACO</name>
<dbReference type="InterPro" id="IPR018309">
    <property type="entry name" value="Tscrpt_reg_PadR_C"/>
</dbReference>
<gene>
    <name evidence="4" type="ORF">ESZ47_07330</name>
</gene>
<dbReference type="AlphaFoldDB" id="A0A6P2CPY6"/>
<keyword evidence="5" id="KW-1185">Reference proteome</keyword>
<comment type="caution">
    <text evidence="4">The sequence shown here is derived from an EMBL/GenBank/DDBJ whole genome shotgun (WGS) entry which is preliminary data.</text>
</comment>
<keyword evidence="1" id="KW-0175">Coiled coil</keyword>
<reference evidence="4 5" key="1">
    <citation type="submission" date="2019-01" db="EMBL/GenBank/DDBJ databases">
        <title>Leuconostoc litchii sp. nov., a novel lactic acid bacterium isolated from lychee.</title>
        <authorList>
            <person name="Wang L.-T."/>
        </authorList>
    </citation>
    <scope>NUCLEOTIDE SEQUENCE [LARGE SCALE GENOMIC DNA]</scope>
    <source>
        <strain evidence="4 5">MB7</strain>
    </source>
</reference>
<dbReference type="InterPro" id="IPR036390">
    <property type="entry name" value="WH_DNA-bd_sf"/>
</dbReference>
<dbReference type="SUPFAM" id="SSF46785">
    <property type="entry name" value="Winged helix' DNA-binding domain"/>
    <property type="match status" value="1"/>
</dbReference>
<protein>
    <submittedName>
        <fullName evidence="4">PadR family transcriptional regulator</fullName>
    </submittedName>
</protein>
<dbReference type="Pfam" id="PF10400">
    <property type="entry name" value="Vir_act_alpha_C"/>
    <property type="match status" value="1"/>
</dbReference>
<feature type="domain" description="Transcription regulator PadR C-terminal" evidence="3">
    <location>
        <begin position="95"/>
        <end position="169"/>
    </location>
</feature>
<feature type="domain" description="Transcription regulator PadR N-terminal" evidence="2">
    <location>
        <begin position="9"/>
        <end position="82"/>
    </location>
</feature>